<dbReference type="STRING" id="648757.Rvan_2486"/>
<dbReference type="Proteomes" id="UP000001399">
    <property type="component" value="Chromosome"/>
</dbReference>
<accession>E3I5I0</accession>
<dbReference type="RefSeq" id="WP_013420079.1">
    <property type="nucleotide sequence ID" value="NC_014664.1"/>
</dbReference>
<sequence>MTKRKPKKFVLPDENAITAAISEAYERIPNKTEPRQHFEPDWYYRMAMELFDIRLTTFTPNEQIRKKTTTSKRQLQIELINVAKISSKLSSLLRRMSDRCRTLIENQDSFMAKLNGKKKEFYMGIIQMELNDLHYAAIRAIKDETEIEVQSEAGISNAVSDRAARDYWLATGRMPSRAFERDEVDSNKSKMRSDFCDFLEAIFKAISISRSVDNAAKKAVARFKQANAIPPFYGETGAKT</sequence>
<reference evidence="2" key="1">
    <citation type="journal article" date="2011" name="J. Bacteriol.">
        <title>Genome sequences of eight morphologically diverse alphaproteobacteria.</title>
        <authorList>
            <consortium name="US DOE Joint Genome Institute"/>
            <person name="Brown P.J."/>
            <person name="Kysela D.T."/>
            <person name="Buechlein A."/>
            <person name="Hemmerich C."/>
            <person name="Brun Y.V."/>
        </authorList>
    </citation>
    <scope>NUCLEOTIDE SEQUENCE [LARGE SCALE GENOMIC DNA]</scope>
    <source>
        <strain evidence="2">ATCC 17100 / ATH 3.1.1 / DSM 162 / LMG 4299</strain>
    </source>
</reference>
<dbReference type="EMBL" id="CP002292">
    <property type="protein sequence ID" value="ADP71701.1"/>
    <property type="molecule type" value="Genomic_DNA"/>
</dbReference>
<dbReference type="HOGENOM" id="CLU_1155680_0_0_5"/>
<evidence type="ECO:0000313" key="1">
    <source>
        <dbReference type="EMBL" id="ADP71701.1"/>
    </source>
</evidence>
<name>E3I5I0_RHOVT</name>
<dbReference type="KEGG" id="rva:Rvan_2486"/>
<organism evidence="1 2">
    <name type="scientific">Rhodomicrobium vannielii (strain ATCC 17100 / DSM 162 / LMG 4299 / NCIMB 10020 / ATH 3.1.1)</name>
    <dbReference type="NCBI Taxonomy" id="648757"/>
    <lineage>
        <taxon>Bacteria</taxon>
        <taxon>Pseudomonadati</taxon>
        <taxon>Pseudomonadota</taxon>
        <taxon>Alphaproteobacteria</taxon>
        <taxon>Hyphomicrobiales</taxon>
        <taxon>Hyphomicrobiaceae</taxon>
        <taxon>Rhodomicrobium</taxon>
    </lineage>
</organism>
<keyword evidence="2" id="KW-1185">Reference proteome</keyword>
<protein>
    <submittedName>
        <fullName evidence="1">Uncharacterized protein</fullName>
    </submittedName>
</protein>
<dbReference type="AlphaFoldDB" id="E3I5I0"/>
<proteinExistence type="predicted"/>
<evidence type="ECO:0000313" key="2">
    <source>
        <dbReference type="Proteomes" id="UP000001399"/>
    </source>
</evidence>
<gene>
    <name evidence="1" type="ordered locus">Rvan_2486</name>
</gene>